<dbReference type="Proteomes" id="UP001165275">
    <property type="component" value="Unassembled WGS sequence"/>
</dbReference>
<dbReference type="EMBL" id="JAGQDC010000005">
    <property type="protein sequence ID" value="MCL1029156.1"/>
    <property type="molecule type" value="Genomic_DNA"/>
</dbReference>
<comment type="caution">
    <text evidence="1">The sequence shown here is derived from an EMBL/GenBank/DDBJ whole genome shotgun (WGS) entry which is preliminary data.</text>
</comment>
<organism evidence="1 2">
    <name type="scientific">Serratia silvae</name>
    <dbReference type="NCBI Taxonomy" id="2824122"/>
    <lineage>
        <taxon>Bacteria</taxon>
        <taxon>Pseudomonadati</taxon>
        <taxon>Pseudomonadota</taxon>
        <taxon>Gammaproteobacteria</taxon>
        <taxon>Enterobacterales</taxon>
        <taxon>Yersiniaceae</taxon>
        <taxon>Serratia</taxon>
    </lineage>
</organism>
<name>A0ABT0KAU3_9GAMM</name>
<evidence type="ECO:0000313" key="1">
    <source>
        <dbReference type="EMBL" id="MCL1029156.1"/>
    </source>
</evidence>
<evidence type="ECO:0008006" key="3">
    <source>
        <dbReference type="Google" id="ProtNLM"/>
    </source>
</evidence>
<proteinExistence type="predicted"/>
<accession>A0ABT0KAU3</accession>
<gene>
    <name evidence="1" type="ORF">KAJ71_08980</name>
</gene>
<reference evidence="1" key="1">
    <citation type="submission" date="2021-04" db="EMBL/GenBank/DDBJ databases">
        <title>Genome sequence of Serratia sp. arafor3.</title>
        <authorList>
            <person name="Besaury L."/>
        </authorList>
    </citation>
    <scope>NUCLEOTIDE SEQUENCE</scope>
    <source>
        <strain evidence="1">Arafor3</strain>
    </source>
</reference>
<dbReference type="RefSeq" id="WP_248945404.1">
    <property type="nucleotide sequence ID" value="NZ_JAGQDC010000005.1"/>
</dbReference>
<evidence type="ECO:0000313" key="2">
    <source>
        <dbReference type="Proteomes" id="UP001165275"/>
    </source>
</evidence>
<keyword evidence="2" id="KW-1185">Reference proteome</keyword>
<sequence length="159" mass="17689">MALEDYVGKNIKQICDRFHKGSDNHCAHFVSHVLGLSFGMTCKGMVLGGKSNAANLRVQEIFPKCGSVKEWEDADKVKTGLVFVTSINTDVDIDKKYFENVGKKHIGILFRGNIYHYSNSNNKVIKQTPDTFFSYMTSAYGTLKKFYGSIPTSATGELS</sequence>
<protein>
    <recommendedName>
        <fullName evidence="3">NlpC/P60 domain-containing protein</fullName>
    </recommendedName>
</protein>